<accession>A0A3E2HIP7</accession>
<evidence type="ECO:0008006" key="5">
    <source>
        <dbReference type="Google" id="ProtNLM"/>
    </source>
</evidence>
<sequence>MESSGPQTPAEQEHQRHGDCDAPENPELGAHRHGRLRRAIRSPRVHRDELRAENGSNRRGWQEHHGQHRQSLHDVAVLPYHLAILNASQIECLWTVVWWNGTFRGDGARHSASPARAPRRAAPSRRVRGGRIRDLPGALVDKLVPGLEGHVNQEMIDRGPEGRQWLEAKERHLVPAVGGGRGAFQHQAGPEPLGVVVFWSRQGPEEMDPRGGWVTAAAAREIDEGCLAARNYNASTTIRRRAQCIMIDEVDELDGSPFPGSPGFWPGTGVLELFLGSSTSGCEVVACLDAIERRDKEHRDPTPWLAPGAESRPRGGDKEPPSLQIVASTLDSGPQGFTQAFPLNYTNLANGTTQYAPAHLRRRDNQEQGHRGPAWTELAHSRGEAIGEDQPNTHASPGPACHEQTVDMATNIAHDGDEMPADIANFNDAHGWYRAAVNRDRLPSWRWKRPRLYYPAKLQYNPVDKYAAVDGMGRTKDGTEMFECTLNPASGKFELLCVQTRDSFCTLENSTWDRTIIRNSAPRLLRLATFPFHGIHWSKRSKPKEWDGKDWQSFAWRWVLGSLGITFFVFIPSPSRPEGKDPRAYLPFRYNGYRYPRLARNHRENRREISQKRLRDPSWITDGATPSYRAFRPRYLCYLIPKTVKGPDGKEKKTPGYETRPVGRDDHTPYVFISYTKAQFCVVKGNDQDKKAMTENNYAQLCAQAVDAVQDYATSVKDDYKKPRAFWLDHLCMPLSKYDETEKCEREVTDPDEIKELTDDDVYTMSDVIREAETTIVIVRDRENKDANDANDALVEWGERAWTLTEVLLSKSTTVMLVENRNEPVAVPKVQLAERAWKDAGASRQLVEHFTNLPLSRLELVTIALACLKVRKLAGSGHRRHLAYILMGLLRIRPPIDSSDSAFQAFARLSLPQDSDRLMERLICLLPKDLDEPWEKMSDQYDSSLWDIYPDVQICGVGENDTVVVDGCKGAMIQWSSFQDVQFVNRMTLLRRLILYSVAFSPMFLFLGIVFLGVGGGLPGSSNPMLGVGGFFFGLALLIMFSAPWHLPRLFSGKFHEVEPCLFGIEGYVPLAVIEEKLFGLRMERLKWGPYGSPLSRHTHRECYRELKEDVVVDVESGDDVPLLNANGVVENGEVWTYPVEAVDPCSPCPNCRTVNGSNNINGNNNNHENSTSNEGSCNPEHLTFSQADSKSRSDFGSMKVFTLIDTCSMTATLFYACRPPVALIIGGSEGGMKRALACSYDVTTGTMYRETVLRVPTQTVDAMHSLPRVRLGLKNPHKSNTAKPVTSVIRTRPSVTRYK</sequence>
<keyword evidence="4" id="KW-1185">Reference proteome</keyword>
<dbReference type="EMBL" id="NCSJ02000042">
    <property type="protein sequence ID" value="RFU33032.1"/>
    <property type="molecule type" value="Genomic_DNA"/>
</dbReference>
<gene>
    <name evidence="3" type="ORF">B7463_g3304</name>
</gene>
<feature type="non-terminal residue" evidence="3">
    <location>
        <position position="1"/>
    </location>
</feature>
<feature type="region of interest" description="Disordered" evidence="1">
    <location>
        <begin position="296"/>
        <end position="323"/>
    </location>
</feature>
<dbReference type="STRING" id="5539.A0A3E2HIP7"/>
<evidence type="ECO:0000256" key="2">
    <source>
        <dbReference type="SAM" id="Phobius"/>
    </source>
</evidence>
<feature type="compositionally biased region" description="Basic residues" evidence="1">
    <location>
        <begin position="117"/>
        <end position="127"/>
    </location>
</feature>
<feature type="compositionally biased region" description="Basic and acidic residues" evidence="1">
    <location>
        <begin position="311"/>
        <end position="320"/>
    </location>
</feature>
<organism evidence="3 4">
    <name type="scientific">Scytalidium lignicola</name>
    <name type="common">Hyphomycete</name>
    <dbReference type="NCBI Taxonomy" id="5539"/>
    <lineage>
        <taxon>Eukaryota</taxon>
        <taxon>Fungi</taxon>
        <taxon>Dikarya</taxon>
        <taxon>Ascomycota</taxon>
        <taxon>Pezizomycotina</taxon>
        <taxon>Leotiomycetes</taxon>
        <taxon>Leotiomycetes incertae sedis</taxon>
        <taxon>Scytalidium</taxon>
    </lineage>
</organism>
<feature type="non-terminal residue" evidence="3">
    <location>
        <position position="1300"/>
    </location>
</feature>
<feature type="region of interest" description="Disordered" evidence="1">
    <location>
        <begin position="1"/>
        <end position="67"/>
    </location>
</feature>
<reference evidence="3 4" key="1">
    <citation type="submission" date="2018-05" db="EMBL/GenBank/DDBJ databases">
        <title>Draft genome sequence of Scytalidium lignicola DSM 105466, a ubiquitous saprotrophic fungus.</title>
        <authorList>
            <person name="Buettner E."/>
            <person name="Gebauer A.M."/>
            <person name="Hofrichter M."/>
            <person name="Liers C."/>
            <person name="Kellner H."/>
        </authorList>
    </citation>
    <scope>NUCLEOTIDE SEQUENCE [LARGE SCALE GENOMIC DNA]</scope>
    <source>
        <strain evidence="3 4">DSM 105466</strain>
    </source>
</reference>
<keyword evidence="2" id="KW-0472">Membrane</keyword>
<feature type="compositionally biased region" description="Low complexity" evidence="1">
    <location>
        <begin position="1163"/>
        <end position="1177"/>
    </location>
</feature>
<dbReference type="Proteomes" id="UP000258309">
    <property type="component" value="Unassembled WGS sequence"/>
</dbReference>
<evidence type="ECO:0000256" key="1">
    <source>
        <dbReference type="SAM" id="MobiDB-lite"/>
    </source>
</evidence>
<dbReference type="OrthoDB" id="2624308at2759"/>
<feature type="region of interest" description="Disordered" evidence="1">
    <location>
        <begin position="105"/>
        <end position="127"/>
    </location>
</feature>
<feature type="compositionally biased region" description="Basic residues" evidence="1">
    <location>
        <begin position="31"/>
        <end position="44"/>
    </location>
</feature>
<feature type="transmembrane region" description="Helical" evidence="2">
    <location>
        <begin position="1026"/>
        <end position="1047"/>
    </location>
</feature>
<keyword evidence="2" id="KW-1133">Transmembrane helix</keyword>
<feature type="compositionally biased region" description="Polar residues" evidence="1">
    <location>
        <begin position="1"/>
        <end position="10"/>
    </location>
</feature>
<feature type="transmembrane region" description="Helical" evidence="2">
    <location>
        <begin position="993"/>
        <end position="1014"/>
    </location>
</feature>
<keyword evidence="2" id="KW-0812">Transmembrane</keyword>
<evidence type="ECO:0000313" key="3">
    <source>
        <dbReference type="EMBL" id="RFU33032.1"/>
    </source>
</evidence>
<feature type="region of interest" description="Disordered" evidence="1">
    <location>
        <begin position="1163"/>
        <end position="1184"/>
    </location>
</feature>
<proteinExistence type="predicted"/>
<feature type="compositionally biased region" description="Basic and acidic residues" evidence="1">
    <location>
        <begin position="11"/>
        <end position="20"/>
    </location>
</feature>
<protein>
    <recommendedName>
        <fullName evidence="5">Heterokaryon incompatibility domain-containing protein</fullName>
    </recommendedName>
</protein>
<name>A0A3E2HIP7_SCYLI</name>
<comment type="caution">
    <text evidence="3">The sequence shown here is derived from an EMBL/GenBank/DDBJ whole genome shotgun (WGS) entry which is preliminary data.</text>
</comment>
<evidence type="ECO:0000313" key="4">
    <source>
        <dbReference type="Proteomes" id="UP000258309"/>
    </source>
</evidence>